<dbReference type="SMART" id="SM00054">
    <property type="entry name" value="EFh"/>
    <property type="match status" value="3"/>
</dbReference>
<evidence type="ECO:0000256" key="4">
    <source>
        <dbReference type="ARBA" id="ARBA00022640"/>
    </source>
</evidence>
<proteinExistence type="inferred from homology"/>
<comment type="subcellular location">
    <subcellularLocation>
        <location evidence="1">Plastid</location>
        <location evidence="1">Chloroplast</location>
    </subcellularLocation>
</comment>
<dbReference type="SUPFAM" id="SSF47473">
    <property type="entry name" value="EF-hand"/>
    <property type="match status" value="1"/>
</dbReference>
<dbReference type="Proteomes" id="UP000626109">
    <property type="component" value="Unassembled WGS sequence"/>
</dbReference>
<evidence type="ECO:0000259" key="9">
    <source>
        <dbReference type="PROSITE" id="PS50222"/>
    </source>
</evidence>
<protein>
    <recommendedName>
        <fullName evidence="9">EF-hand domain-containing protein</fullName>
    </recommendedName>
</protein>
<evidence type="ECO:0000256" key="5">
    <source>
        <dbReference type="ARBA" id="ARBA00022723"/>
    </source>
</evidence>
<dbReference type="GO" id="GO:0005509">
    <property type="term" value="F:calcium ion binding"/>
    <property type="evidence" value="ECO:0007669"/>
    <property type="project" value="InterPro"/>
</dbReference>
<dbReference type="Gene3D" id="1.10.3460.10">
    <property type="entry name" value="Chlorophyll a/b binding protein domain"/>
    <property type="match status" value="1"/>
</dbReference>
<dbReference type="PROSITE" id="PS50222">
    <property type="entry name" value="EF_HAND_2"/>
    <property type="match status" value="3"/>
</dbReference>
<dbReference type="EMBL" id="CAJNNW010011051">
    <property type="protein sequence ID" value="CAE8652716.1"/>
    <property type="molecule type" value="Genomic_DNA"/>
</dbReference>
<dbReference type="InterPro" id="IPR018247">
    <property type="entry name" value="EF_Hand_1_Ca_BS"/>
</dbReference>
<name>A0A813IPL4_POLGL</name>
<organism evidence="10 11">
    <name type="scientific">Polarella glacialis</name>
    <name type="common">Dinoflagellate</name>
    <dbReference type="NCBI Taxonomy" id="89957"/>
    <lineage>
        <taxon>Eukaryota</taxon>
        <taxon>Sar</taxon>
        <taxon>Alveolata</taxon>
        <taxon>Dinophyceae</taxon>
        <taxon>Suessiales</taxon>
        <taxon>Suessiaceae</taxon>
        <taxon>Polarella</taxon>
    </lineage>
</organism>
<dbReference type="PANTHER" id="PTHR10891">
    <property type="entry name" value="EF-HAND CALCIUM-BINDING DOMAIN CONTAINING PROTEIN"/>
    <property type="match status" value="1"/>
</dbReference>
<feature type="domain" description="EF-hand" evidence="9">
    <location>
        <begin position="357"/>
        <end position="392"/>
    </location>
</feature>
<dbReference type="GO" id="GO:0009507">
    <property type="term" value="C:chloroplast"/>
    <property type="evidence" value="ECO:0007669"/>
    <property type="project" value="UniProtKB-SubCell"/>
</dbReference>
<dbReference type="InterPro" id="IPR022796">
    <property type="entry name" value="Chloroa_b-bind"/>
</dbReference>
<dbReference type="SUPFAM" id="SSF103511">
    <property type="entry name" value="Chlorophyll a-b binding protein"/>
    <property type="match status" value="1"/>
</dbReference>
<evidence type="ECO:0000256" key="6">
    <source>
        <dbReference type="ARBA" id="ARBA00022737"/>
    </source>
</evidence>
<dbReference type="Pfam" id="PF13499">
    <property type="entry name" value="EF-hand_7"/>
    <property type="match status" value="1"/>
</dbReference>
<keyword evidence="4" id="KW-0934">Plastid</keyword>
<evidence type="ECO:0000256" key="7">
    <source>
        <dbReference type="ARBA" id="ARBA00022837"/>
    </source>
</evidence>
<dbReference type="InterPro" id="IPR011992">
    <property type="entry name" value="EF-hand-dom_pair"/>
</dbReference>
<evidence type="ECO:0000313" key="10">
    <source>
        <dbReference type="EMBL" id="CAE8652716.1"/>
    </source>
</evidence>
<dbReference type="InterPro" id="IPR039647">
    <property type="entry name" value="EF_hand_pair_protein_CML-like"/>
</dbReference>
<keyword evidence="3" id="KW-0150">Chloroplast</keyword>
<dbReference type="AlphaFoldDB" id="A0A813IPL4"/>
<keyword evidence="5" id="KW-0479">Metal-binding</keyword>
<feature type="domain" description="EF-hand" evidence="9">
    <location>
        <begin position="321"/>
        <end position="356"/>
    </location>
</feature>
<dbReference type="Pfam" id="PF00504">
    <property type="entry name" value="Chloroa_b-bind"/>
    <property type="match status" value="1"/>
</dbReference>
<comment type="similarity">
    <text evidence="2">Belongs to the centrin family.</text>
</comment>
<dbReference type="FunFam" id="1.10.238.10:FF:000178">
    <property type="entry name" value="Calmodulin-2 A"/>
    <property type="match status" value="1"/>
</dbReference>
<dbReference type="InterPro" id="IPR002048">
    <property type="entry name" value="EF_hand_dom"/>
</dbReference>
<dbReference type="CDD" id="cd00051">
    <property type="entry name" value="EFh"/>
    <property type="match status" value="1"/>
</dbReference>
<keyword evidence="8" id="KW-0812">Transmembrane</keyword>
<accession>A0A813IPL4</accession>
<feature type="transmembrane region" description="Helical" evidence="8">
    <location>
        <begin position="68"/>
        <end position="91"/>
    </location>
</feature>
<sequence>MVVLEPLRLSGEAGSLAVEKILAAARLAGLEVELSPGGQKTPCGLSVPELRSANGNVVRHTNAILRQVVLFSAVMIIMVPLLGWFQILWFAGLIEGSGFFSGKYGFGFMKDTTMEGEPVNYGAGFPTFLGKVEDPEVPAAGWIQILAYASFCEASQVPLLGWSQILWFAGLIEGSGFFSGKHGFGFMKDTTMEGEPGNYGAGFPTFLGKVEDPEVPAAGWIQRNVEIANGRLAMMAIIGMFFQDGLKGVPSAQRRLSRKRWEQVAVELYDKADRDKDGHVDEEENKDLADETLADEGQVRTLYRQSLGGGSPSEVVSYSNSSMEQLVQTFLKWDKDGDGTITIAELTGVMQDVNPNFTADKVRQLMASIDTDQNGRIDIQEFVDWLSGKRLEDEEEQTARDARLAMAMHRKRAEEARESNLLPEFEQFHHAAITNWCNKVKIDVPCGTLNTGLDMVCQKCDARHSWLCHYCGFVSFAPECVNGCQTVTYAWSCINGTCPKKKCGCKRKTAHWAAFACIDNLKNLKQSVKNMLGKEEA</sequence>
<dbReference type="Gene3D" id="1.10.238.10">
    <property type="entry name" value="EF-hand"/>
    <property type="match status" value="1"/>
</dbReference>
<evidence type="ECO:0000313" key="11">
    <source>
        <dbReference type="Proteomes" id="UP000626109"/>
    </source>
</evidence>
<evidence type="ECO:0000256" key="8">
    <source>
        <dbReference type="SAM" id="Phobius"/>
    </source>
</evidence>
<keyword evidence="6" id="KW-0677">Repeat</keyword>
<gene>
    <name evidence="10" type="ORF">PGLA2088_LOCUS9918</name>
</gene>
<feature type="domain" description="EF-hand" evidence="9">
    <location>
        <begin position="260"/>
        <end position="295"/>
    </location>
</feature>
<reference evidence="10" key="1">
    <citation type="submission" date="2021-02" db="EMBL/GenBank/DDBJ databases">
        <authorList>
            <person name="Dougan E. K."/>
            <person name="Rhodes N."/>
            <person name="Thang M."/>
            <person name="Chan C."/>
        </authorList>
    </citation>
    <scope>NUCLEOTIDE SEQUENCE</scope>
</reference>
<evidence type="ECO:0000256" key="2">
    <source>
        <dbReference type="ARBA" id="ARBA00005253"/>
    </source>
</evidence>
<keyword evidence="8" id="KW-1133">Transmembrane helix</keyword>
<dbReference type="PROSITE" id="PS00018">
    <property type="entry name" value="EF_HAND_1"/>
    <property type="match status" value="2"/>
</dbReference>
<comment type="caution">
    <text evidence="10">The sequence shown here is derived from an EMBL/GenBank/DDBJ whole genome shotgun (WGS) entry which is preliminary data.</text>
</comment>
<evidence type="ECO:0000256" key="3">
    <source>
        <dbReference type="ARBA" id="ARBA00022528"/>
    </source>
</evidence>
<evidence type="ECO:0000256" key="1">
    <source>
        <dbReference type="ARBA" id="ARBA00004229"/>
    </source>
</evidence>
<keyword evidence="7" id="KW-0106">Calcium</keyword>
<keyword evidence="8" id="KW-0472">Membrane</keyword>